<dbReference type="AlphaFoldDB" id="A0A0A2GXF7"/>
<dbReference type="EMBL" id="JSAQ01000001">
    <property type="protein sequence ID" value="KGO07892.1"/>
    <property type="molecule type" value="Genomic_DNA"/>
</dbReference>
<dbReference type="RefSeq" id="WP_035328473.1">
    <property type="nucleotide sequence ID" value="NZ_CP015125.1"/>
</dbReference>
<evidence type="ECO:0000313" key="2">
    <source>
        <dbReference type="Proteomes" id="UP000030140"/>
    </source>
</evidence>
<sequence>MQEDFLHYLWKFKKYAFAKAKTTTGLPITLVAAGQHNELSGPDFFNASLHIGDQLWAGNVEIHLKSSDWYAHHHEKDPAYDNVILHVVWEHDVEIYRANNDAIPTLVLKDYVSPQALKNYKKLFANQSQKWINCDVDIKRVPAMIEENWLERLYFERLARKTDLIKPLLEMVNNDWEATFFILLLKGFGTKINASSFQSIGEKLPFSVIRKCAPEPFKLEALLLGMANLLPEDTIDSYPMQLQGEFEFILHKFALDSSGILPVQFFKLRPDNFPTIRLSQIAQLYHKHPNLFSKVMTAKSIEELYLLFDINASIYWDTHYSFGKEQKKRVKKLTKSFVDILLINAVLPLRFYYSQYLGKDEGELLLKMIQTIKPEKNSIIKKFEQIRAKTKNAQETQALLELKSQYCDVNKCLSCAIGNFLIADS</sequence>
<evidence type="ECO:0000313" key="1">
    <source>
        <dbReference type="EMBL" id="KGO07892.1"/>
    </source>
</evidence>
<evidence type="ECO:0008006" key="3">
    <source>
        <dbReference type="Google" id="ProtNLM"/>
    </source>
</evidence>
<comment type="caution">
    <text evidence="1">The sequence shown here is derived from an EMBL/GenBank/DDBJ whole genome shotgun (WGS) entry which is preliminary data.</text>
</comment>
<dbReference type="Proteomes" id="UP000030140">
    <property type="component" value="Unassembled WGS sequence"/>
</dbReference>
<name>A0A0A2GXF7_9FLAO</name>
<keyword evidence="2" id="KW-1185">Reference proteome</keyword>
<reference evidence="1 2" key="1">
    <citation type="submission" date="2014-10" db="EMBL/GenBank/DDBJ databases">
        <title>Draft genome sequence of the proteorhodopsin-containing marine bacterium Dokdonia donghaensis.</title>
        <authorList>
            <person name="Gomez-Consarnau L."/>
            <person name="Gonzalez J.M."/>
            <person name="Riedel T."/>
            <person name="Jaenicke S."/>
            <person name="Wagner-Doebler I."/>
            <person name="Fuhrman J.A."/>
        </authorList>
    </citation>
    <scope>NUCLEOTIDE SEQUENCE [LARGE SCALE GENOMIC DNA]</scope>
    <source>
        <strain evidence="1 2">DSW-1</strain>
    </source>
</reference>
<gene>
    <name evidence="1" type="ORF">NV36_14320</name>
</gene>
<dbReference type="PATRIC" id="fig|1300343.5.peg.1760"/>
<accession>A0A0A2GXF7</accession>
<dbReference type="OrthoDB" id="1005072at2"/>
<dbReference type="KEGG" id="ddo:I597_1750"/>
<proteinExistence type="predicted"/>
<dbReference type="Pfam" id="PF11013">
    <property type="entry name" value="DUF2851"/>
    <property type="match status" value="1"/>
</dbReference>
<protein>
    <recommendedName>
        <fullName evidence="3">DUF2851 domain-containing protein</fullName>
    </recommendedName>
</protein>
<dbReference type="InterPro" id="IPR021272">
    <property type="entry name" value="DUF2851"/>
</dbReference>
<organism evidence="1 2">
    <name type="scientific">Dokdonia donghaensis DSW-1</name>
    <dbReference type="NCBI Taxonomy" id="1300343"/>
    <lineage>
        <taxon>Bacteria</taxon>
        <taxon>Pseudomonadati</taxon>
        <taxon>Bacteroidota</taxon>
        <taxon>Flavobacteriia</taxon>
        <taxon>Flavobacteriales</taxon>
        <taxon>Flavobacteriaceae</taxon>
        <taxon>Dokdonia</taxon>
    </lineage>
</organism>